<evidence type="ECO:0000256" key="2">
    <source>
        <dbReference type="SAM" id="MobiDB-lite"/>
    </source>
</evidence>
<gene>
    <name evidence="3" type="ORF">TIFTF001_029901</name>
</gene>
<evidence type="ECO:0000313" key="4">
    <source>
        <dbReference type="Proteomes" id="UP001187192"/>
    </source>
</evidence>
<organism evidence="3 4">
    <name type="scientific">Ficus carica</name>
    <name type="common">Common fig</name>
    <dbReference type="NCBI Taxonomy" id="3494"/>
    <lineage>
        <taxon>Eukaryota</taxon>
        <taxon>Viridiplantae</taxon>
        <taxon>Streptophyta</taxon>
        <taxon>Embryophyta</taxon>
        <taxon>Tracheophyta</taxon>
        <taxon>Spermatophyta</taxon>
        <taxon>Magnoliopsida</taxon>
        <taxon>eudicotyledons</taxon>
        <taxon>Gunneridae</taxon>
        <taxon>Pentapetalae</taxon>
        <taxon>rosids</taxon>
        <taxon>fabids</taxon>
        <taxon>Rosales</taxon>
        <taxon>Moraceae</taxon>
        <taxon>Ficeae</taxon>
        <taxon>Ficus</taxon>
    </lineage>
</organism>
<evidence type="ECO:0000313" key="3">
    <source>
        <dbReference type="EMBL" id="GMN60821.1"/>
    </source>
</evidence>
<accession>A0AA88DSG9</accession>
<protein>
    <submittedName>
        <fullName evidence="3">Uncharacterized protein</fullName>
    </submittedName>
</protein>
<keyword evidence="4" id="KW-1185">Reference proteome</keyword>
<dbReference type="PANTHER" id="PTHR12460">
    <property type="entry name" value="CYCLIN-DEPENDENT KINASE INHIBITOR-RELATED PROTEIN"/>
    <property type="match status" value="1"/>
</dbReference>
<feature type="region of interest" description="Disordered" evidence="2">
    <location>
        <begin position="229"/>
        <end position="259"/>
    </location>
</feature>
<dbReference type="AlphaFoldDB" id="A0AA88DSG9"/>
<feature type="compositionally biased region" description="Pro residues" evidence="2">
    <location>
        <begin position="241"/>
        <end position="251"/>
    </location>
</feature>
<dbReference type="PANTHER" id="PTHR12460:SF0">
    <property type="entry name" value="CID DOMAIN-CONTAINING PROTEIN-RELATED"/>
    <property type="match status" value="1"/>
</dbReference>
<feature type="compositionally biased region" description="Polar residues" evidence="2">
    <location>
        <begin position="229"/>
        <end position="239"/>
    </location>
</feature>
<proteinExistence type="predicted"/>
<feature type="compositionally biased region" description="Low complexity" evidence="2">
    <location>
        <begin position="297"/>
        <end position="318"/>
    </location>
</feature>
<reference evidence="3" key="1">
    <citation type="submission" date="2023-07" db="EMBL/GenBank/DDBJ databases">
        <title>draft genome sequence of fig (Ficus carica).</title>
        <authorList>
            <person name="Takahashi T."/>
            <person name="Nishimura K."/>
        </authorList>
    </citation>
    <scope>NUCLEOTIDE SEQUENCE</scope>
</reference>
<sequence length="333" mass="35787">MFLENNRKSLEGNQQGSGFLDELQEHEHLLDKCIGQLESAEATRVSLVSQLKEALQDQELKLDHIRTQLQVARRYIEQASNIRKRFTSSPVPTPSNATNSTVETTKVVEQNQPLVLPSSSQPQPLTQPVVSFAPVKNTDEESKKATAAAVAARLAASTSSAQMLTSVLSSLVAEEAASMFSPEKRQKLEKPVPSSDVSSSDVGGAGYFTLPQQSISTLPLAASTGIQSMTQGSHMQSAFVQPPPPPPPPLQSPATPSNQYVQTTGLMAGIMPFGYGSNTLPPPPPLPPHFAMGLVRPNPQQQQPQHSPQQQQPPQLQPANGGFYRPPGIGFYG</sequence>
<name>A0AA88DSG9_FICCA</name>
<keyword evidence="1" id="KW-0175">Coiled coil</keyword>
<dbReference type="GO" id="GO:0000993">
    <property type="term" value="F:RNA polymerase II complex binding"/>
    <property type="evidence" value="ECO:0007669"/>
    <property type="project" value="TreeGrafter"/>
</dbReference>
<feature type="compositionally biased region" description="Low complexity" evidence="2">
    <location>
        <begin position="191"/>
        <end position="200"/>
    </location>
</feature>
<feature type="region of interest" description="Disordered" evidence="2">
    <location>
        <begin position="179"/>
        <end position="200"/>
    </location>
</feature>
<feature type="region of interest" description="Disordered" evidence="2">
    <location>
        <begin position="278"/>
        <end position="333"/>
    </location>
</feature>
<dbReference type="GO" id="GO:0031124">
    <property type="term" value="P:mRNA 3'-end processing"/>
    <property type="evidence" value="ECO:0007669"/>
    <property type="project" value="TreeGrafter"/>
</dbReference>
<feature type="coiled-coil region" evidence="1">
    <location>
        <begin position="23"/>
        <end position="68"/>
    </location>
</feature>
<comment type="caution">
    <text evidence="3">The sequence shown here is derived from an EMBL/GenBank/DDBJ whole genome shotgun (WGS) entry which is preliminary data.</text>
</comment>
<evidence type="ECO:0000256" key="1">
    <source>
        <dbReference type="SAM" id="Coils"/>
    </source>
</evidence>
<dbReference type="Proteomes" id="UP001187192">
    <property type="component" value="Unassembled WGS sequence"/>
</dbReference>
<dbReference type="EMBL" id="BTGU01000102">
    <property type="protein sequence ID" value="GMN60821.1"/>
    <property type="molecule type" value="Genomic_DNA"/>
</dbReference>